<name>A0ACC3CBC1_PYRYE</name>
<evidence type="ECO:0000313" key="2">
    <source>
        <dbReference type="Proteomes" id="UP000798662"/>
    </source>
</evidence>
<protein>
    <submittedName>
        <fullName evidence="1">Uncharacterized protein</fullName>
    </submittedName>
</protein>
<accession>A0ACC3CBC1</accession>
<evidence type="ECO:0000313" key="1">
    <source>
        <dbReference type="EMBL" id="KAK1867385.1"/>
    </source>
</evidence>
<sequence length="1262" mass="139104">MAQPQEGEPAIFGELRAAMQRRVMFIDGAMGTMIQDYKLSEASFRGERYANHTHDLKGNNDILSVTRPDVIRAIHDKYLAAGADFIETNTFSGTSIAQADYELDRDLKDVYDINFQSAKIACEAAAAASTPDRKRYVLGAIGPTNRTLSISPDVNDPAFRNITFSEVGDAYTAQIDALVAGGVHILLVETIFDTLNAKAALFAIDTYFADHPEMEKLPVFVSGTIVDASGRTLSGQTTEAFWTSVAHARPFCVGLNCALGAKDMKSYIERLGRCSDAFIIAYPNAGLPNAMGGYDQKPIEMGDELHPFGAERLVNVVGGCCGSTPAHIAAIAESFADAKPHVPKKQPDMLRLSGLEPFVLDPAMVNFVNVGERCNVAGSILFKKHVIAGNYDKMLEIALKQVENGAQVIDLNFDEGLLDSHAVMRRFCNLLATEPDVAKVPFMIDSSKFGVIEQGLMCTQGKCIVNSISLKSGEDEFRRHARLVQRYGAAVVVMAFDEEGQAATTEDKIRICTRAYRILVDEVGFYPHDIIFDPNILTVATGIEEHNSYAVSFFDATEAIRKTLPGAHISGGVSNISFSFRGNTYLRECMHSAFLYYGIKRGMDMGIVNAGLIPVYTDIPENLLKLIEDVLLNRNDEATEALLTHSLTMGKGVKRQTDEEKNKWRELTVQERLSHALVKGIDEHVVNDTEEARVAYPKPLEVIEGPLMDGMRIVGKLFGEGKLFLPQVIKSARVMKKAVAVLIPYMEAARALEAEEALKRGEAASEEDMYAGKMVIATVKGDVHDIGKNIVKVVCSCNNIYVEDLGVMTPADKIIDTAIEMKADVVGLSGLITPSLDEMVYVADKMEKAGLKMPLLIGGATTSKMHTAVKVAPRYGGSVVHVLDASRSVSVISSLLDPKNQDDFMADVADEYEELREEHYSGLEERKYVTLATARERKLAVDFAKLPPVCKPSFLGVKKLVDFPIDKVLPYVDWNPFFQVWQLRGKYPNRGYPKIFKDAAVGAEAKKLFDEATALLDGYAKNKTLKLNGVIGFWPANTVGDDIELYSDDEVRDDSTRLETLHTLRQQAEKEAEDATYLAMSDFVAPRGTKDYVGMFAVTAGIGADELIESHKKELDDYGAIMSEALADRLAEAFAEYLHEEVRRADWGYASAETLSAEDLIKIKYQGIRPAPGYPSQPDHSEKWRMWNVLKAEEVGIGLTESLAMTPAASVSGLYFAHEQSQYFAVGKIQRDQAEDYARRKGLSKLEAEKWLRPILSYDTDI</sequence>
<proteinExistence type="predicted"/>
<gene>
    <name evidence="1" type="ORF">I4F81_009892</name>
</gene>
<comment type="caution">
    <text evidence="1">The sequence shown here is derived from an EMBL/GenBank/DDBJ whole genome shotgun (WGS) entry which is preliminary data.</text>
</comment>
<dbReference type="EMBL" id="CM020620">
    <property type="protein sequence ID" value="KAK1867385.1"/>
    <property type="molecule type" value="Genomic_DNA"/>
</dbReference>
<keyword evidence="2" id="KW-1185">Reference proteome</keyword>
<reference evidence="1" key="1">
    <citation type="submission" date="2019-11" db="EMBL/GenBank/DDBJ databases">
        <title>Nori genome reveals adaptations in red seaweeds to the harsh intertidal environment.</title>
        <authorList>
            <person name="Wang D."/>
            <person name="Mao Y."/>
        </authorList>
    </citation>
    <scope>NUCLEOTIDE SEQUENCE</scope>
    <source>
        <tissue evidence="1">Gametophyte</tissue>
    </source>
</reference>
<organism evidence="1 2">
    <name type="scientific">Pyropia yezoensis</name>
    <name type="common">Susabi-nori</name>
    <name type="synonym">Porphyra yezoensis</name>
    <dbReference type="NCBI Taxonomy" id="2788"/>
    <lineage>
        <taxon>Eukaryota</taxon>
        <taxon>Rhodophyta</taxon>
        <taxon>Bangiophyceae</taxon>
        <taxon>Bangiales</taxon>
        <taxon>Bangiaceae</taxon>
        <taxon>Pyropia</taxon>
    </lineage>
</organism>
<dbReference type="Proteomes" id="UP000798662">
    <property type="component" value="Chromosome 3"/>
</dbReference>